<accession>A0A8J2T3Z1</accession>
<dbReference type="PROSITE" id="PS51171">
    <property type="entry name" value="PREPHENATE_DEHYDR_3"/>
    <property type="match status" value="1"/>
</dbReference>
<dbReference type="Gene3D" id="3.40.190.10">
    <property type="entry name" value="Periplasmic binding protein-like II"/>
    <property type="match status" value="2"/>
</dbReference>
<feature type="domain" description="Prephenate dehydratase" evidence="7">
    <location>
        <begin position="3"/>
        <end position="215"/>
    </location>
</feature>
<evidence type="ECO:0000256" key="3">
    <source>
        <dbReference type="ARBA" id="ARBA00022605"/>
    </source>
</evidence>
<dbReference type="GO" id="GO:0009094">
    <property type="term" value="P:L-phenylalanine biosynthetic process"/>
    <property type="evidence" value="ECO:0007669"/>
    <property type="project" value="UniProtKB-UniPathway"/>
</dbReference>
<dbReference type="InterPro" id="IPR002912">
    <property type="entry name" value="ACT_dom"/>
</dbReference>
<dbReference type="Pfam" id="PF00800">
    <property type="entry name" value="PDT"/>
    <property type="match status" value="1"/>
</dbReference>
<evidence type="ECO:0000313" key="9">
    <source>
        <dbReference type="EMBL" id="CDF87369.1"/>
    </source>
</evidence>
<keyword evidence="4" id="KW-0057">Aromatic amino acid biosynthesis</keyword>
<dbReference type="OrthoDB" id="983542at2759"/>
<keyword evidence="5" id="KW-0584">Phenylalanine biosynthesis</keyword>
<dbReference type="PIRSF" id="PIRSF001500">
    <property type="entry name" value="Chor_mut_pdt_Ppr"/>
    <property type="match status" value="1"/>
</dbReference>
<dbReference type="CDD" id="cd04905">
    <property type="entry name" value="ACT_CM-PDT"/>
    <property type="match status" value="1"/>
</dbReference>
<dbReference type="AlphaFoldDB" id="A0A8J2T3Z1"/>
<dbReference type="InterPro" id="IPR045865">
    <property type="entry name" value="ACT-like_dom_sf"/>
</dbReference>
<organism evidence="9 10">
    <name type="scientific">Zygosaccharomyces bailii (strain CLIB 213 / ATCC 58445 / CBS 680 / BCRC 21525 / NBRC 1098 / NCYC 1416 / NRRL Y-2227)</name>
    <dbReference type="NCBI Taxonomy" id="1333698"/>
    <lineage>
        <taxon>Eukaryota</taxon>
        <taxon>Fungi</taxon>
        <taxon>Dikarya</taxon>
        <taxon>Ascomycota</taxon>
        <taxon>Saccharomycotina</taxon>
        <taxon>Saccharomycetes</taxon>
        <taxon>Saccharomycetales</taxon>
        <taxon>Saccharomycetaceae</taxon>
        <taxon>Zygosaccharomyces</taxon>
    </lineage>
</organism>
<evidence type="ECO:0000313" key="10">
    <source>
        <dbReference type="Proteomes" id="UP000019375"/>
    </source>
</evidence>
<gene>
    <name evidence="9" type="ORF">BN860_04830g</name>
</gene>
<dbReference type="GO" id="GO:0004664">
    <property type="term" value="F:prephenate dehydratase activity"/>
    <property type="evidence" value="ECO:0007669"/>
    <property type="project" value="UniProtKB-EC"/>
</dbReference>
<feature type="domain" description="ACT" evidence="8">
    <location>
        <begin position="233"/>
        <end position="313"/>
    </location>
</feature>
<dbReference type="PANTHER" id="PTHR21022:SF19">
    <property type="entry name" value="PREPHENATE DEHYDRATASE-RELATED"/>
    <property type="match status" value="1"/>
</dbReference>
<evidence type="ECO:0000256" key="2">
    <source>
        <dbReference type="ARBA" id="ARBA00013147"/>
    </source>
</evidence>
<dbReference type="GO" id="GO:0005737">
    <property type="term" value="C:cytoplasm"/>
    <property type="evidence" value="ECO:0007669"/>
    <property type="project" value="TreeGrafter"/>
</dbReference>
<keyword evidence="10" id="KW-1185">Reference proteome</keyword>
<sequence length="318" mass="36075">MVKTLFLGPKGTYSHQAALQQFGNRTDVEYVAADSIPKCIEKLKDDHTIDYSVIPLENSTNGQVVFSYDLLRDLMVEEAKLTTEGNRVVSSLEVIGEQYVAIVHCLIAAQLIKLELLHTYQKVVLHSHPQVWGQVSDYLAHLRQQCPHTSFEKVDSSSTSEAVKIAVECQSKSAPGVIHIAIAGEVAAKLNHCEVLDYAINDRKNNTTRFLVLQRRAEAAPSRTPHQSQVSLVSFTTKHDDPGSLVDVLSILKTHSINMCSINSRPLNRGTQKWQYVFFIEYYYAEPRNWDAFFKEIGSVCSYWCLWGTFPRNERYYE</sequence>
<dbReference type="SUPFAM" id="SSF55021">
    <property type="entry name" value="ACT-like"/>
    <property type="match status" value="1"/>
</dbReference>
<dbReference type="InterPro" id="IPR008242">
    <property type="entry name" value="Chor_mutase/pphenate_deHydtase"/>
</dbReference>
<keyword evidence="3" id="KW-0028">Amino-acid biosynthesis</keyword>
<evidence type="ECO:0000259" key="8">
    <source>
        <dbReference type="PROSITE" id="PS51671"/>
    </source>
</evidence>
<dbReference type="CDD" id="cd13532">
    <property type="entry name" value="PBP2_PDT_like"/>
    <property type="match status" value="1"/>
</dbReference>
<dbReference type="Proteomes" id="UP000019375">
    <property type="component" value="Unassembled WGS sequence"/>
</dbReference>
<reference evidence="10" key="1">
    <citation type="journal article" date="2013" name="Genome Announc.">
        <title>Genome sequence of the food spoilage yeast Zygosaccharomyces bailii CLIB 213(T).</title>
        <authorList>
            <person name="Galeote V."/>
            <person name="Bigey F."/>
            <person name="Devillers H."/>
            <person name="Neuveglise C."/>
            <person name="Dequin S."/>
        </authorList>
    </citation>
    <scope>NUCLEOTIDE SEQUENCE [LARGE SCALE GENOMIC DNA]</scope>
    <source>
        <strain evidence="10">CLIB 213 / ATCC 58445 / CBS 680 / CCRC 21525 / NBRC 1098 / NCYC 1416 / NRRL Y-2227</strain>
    </source>
</reference>
<evidence type="ECO:0000256" key="1">
    <source>
        <dbReference type="ARBA" id="ARBA00004741"/>
    </source>
</evidence>
<keyword evidence="6" id="KW-0456">Lyase</keyword>
<dbReference type="PROSITE" id="PS51671">
    <property type="entry name" value="ACT"/>
    <property type="match status" value="1"/>
</dbReference>
<dbReference type="Gene3D" id="3.30.70.260">
    <property type="match status" value="1"/>
</dbReference>
<comment type="pathway">
    <text evidence="1">Amino-acid biosynthesis; L-phenylalanine biosynthesis; phenylpyruvate from prephenate: step 1/1.</text>
</comment>
<dbReference type="SUPFAM" id="SSF53850">
    <property type="entry name" value="Periplasmic binding protein-like II"/>
    <property type="match status" value="1"/>
</dbReference>
<evidence type="ECO:0000256" key="5">
    <source>
        <dbReference type="ARBA" id="ARBA00023222"/>
    </source>
</evidence>
<evidence type="ECO:0000256" key="6">
    <source>
        <dbReference type="ARBA" id="ARBA00023239"/>
    </source>
</evidence>
<evidence type="ECO:0000256" key="4">
    <source>
        <dbReference type="ARBA" id="ARBA00023141"/>
    </source>
</evidence>
<dbReference type="EC" id="4.2.1.51" evidence="2"/>
<evidence type="ECO:0000259" key="7">
    <source>
        <dbReference type="PROSITE" id="PS51171"/>
    </source>
</evidence>
<name>A0A8J2T3Z1_ZYGB2</name>
<dbReference type="UniPathway" id="UPA00121">
    <property type="reaction ID" value="UER00345"/>
</dbReference>
<dbReference type="InterPro" id="IPR001086">
    <property type="entry name" value="Preph_deHydtase"/>
</dbReference>
<dbReference type="EMBL" id="HG316454">
    <property type="protein sequence ID" value="CDF87369.1"/>
    <property type="molecule type" value="Genomic_DNA"/>
</dbReference>
<protein>
    <recommendedName>
        <fullName evidence="2">prephenate dehydratase</fullName>
        <ecNumber evidence="2">4.2.1.51</ecNumber>
    </recommendedName>
</protein>
<dbReference type="FunFam" id="3.40.190.10:FF:000254">
    <property type="entry name" value="Prephenate dehydratase"/>
    <property type="match status" value="1"/>
</dbReference>
<proteinExistence type="predicted"/>
<dbReference type="PANTHER" id="PTHR21022">
    <property type="entry name" value="PREPHENATE DEHYDRATASE P PROTEIN"/>
    <property type="match status" value="1"/>
</dbReference>